<sequence>MAWAAKFLLPIRQSISQSRQLFHGKFGPLRTWAESMEPTRQNRVSKFEYKLNIHRKYVQDFCLPGNRNARSIFGVSVVFGVVYCWPRFTYAMDGLDILVDDYHIESFDASEGEDDRHKLWMLMKKLWLPVFFVFTILVNWDNPSAVAIRVLLFLLSTKPSPSSIYLFVERLCHGYMHHKPHFYIYKSLHASNVEVQDYKLLCIAKVEIGDQKLRVIGILGGWWTLPSSLGIYFLDQEQCSSTPQR</sequence>
<gene>
    <name evidence="1" type="ORF">TCM_016938</name>
</gene>
<dbReference type="Gramene" id="EOY02472">
    <property type="protein sequence ID" value="EOY02472"/>
    <property type="gene ID" value="TCM_016938"/>
</dbReference>
<organism evidence="1 2">
    <name type="scientific">Theobroma cacao</name>
    <name type="common">Cacao</name>
    <name type="synonym">Cocoa</name>
    <dbReference type="NCBI Taxonomy" id="3641"/>
    <lineage>
        <taxon>Eukaryota</taxon>
        <taxon>Viridiplantae</taxon>
        <taxon>Streptophyta</taxon>
        <taxon>Embryophyta</taxon>
        <taxon>Tracheophyta</taxon>
        <taxon>Spermatophyta</taxon>
        <taxon>Magnoliopsida</taxon>
        <taxon>eudicotyledons</taxon>
        <taxon>Gunneridae</taxon>
        <taxon>Pentapetalae</taxon>
        <taxon>rosids</taxon>
        <taxon>malvids</taxon>
        <taxon>Malvales</taxon>
        <taxon>Malvaceae</taxon>
        <taxon>Byttnerioideae</taxon>
        <taxon>Theobroma</taxon>
    </lineage>
</organism>
<protein>
    <submittedName>
        <fullName evidence="1">Uncharacterized protein isoform 1</fullName>
    </submittedName>
</protein>
<name>A0A061EC13_THECC</name>
<dbReference type="Gramene" id="EOY02471">
    <property type="protein sequence ID" value="EOY02471"/>
    <property type="gene ID" value="TCM_016938"/>
</dbReference>
<dbReference type="HOGENOM" id="CLU_095874_0_0_1"/>
<dbReference type="Proteomes" id="UP000026915">
    <property type="component" value="Chromosome 4"/>
</dbReference>
<evidence type="ECO:0000313" key="1">
    <source>
        <dbReference type="EMBL" id="EOY02471.1"/>
    </source>
</evidence>
<evidence type="ECO:0000313" key="2">
    <source>
        <dbReference type="Proteomes" id="UP000026915"/>
    </source>
</evidence>
<reference evidence="1 2" key="1">
    <citation type="journal article" date="2013" name="Genome Biol.">
        <title>The genome sequence of the most widely cultivated cacao type and its use to identify candidate genes regulating pod color.</title>
        <authorList>
            <person name="Motamayor J.C."/>
            <person name="Mockaitis K."/>
            <person name="Schmutz J."/>
            <person name="Haiminen N."/>
            <person name="Iii D.L."/>
            <person name="Cornejo O."/>
            <person name="Findley S.D."/>
            <person name="Zheng P."/>
            <person name="Utro F."/>
            <person name="Royaert S."/>
            <person name="Saski C."/>
            <person name="Jenkins J."/>
            <person name="Podicheti R."/>
            <person name="Zhao M."/>
            <person name="Scheffler B.E."/>
            <person name="Stack J.C."/>
            <person name="Feltus F.A."/>
            <person name="Mustiga G.M."/>
            <person name="Amores F."/>
            <person name="Phillips W."/>
            <person name="Marelli J.P."/>
            <person name="May G.D."/>
            <person name="Shapiro H."/>
            <person name="Ma J."/>
            <person name="Bustamante C.D."/>
            <person name="Schnell R.J."/>
            <person name="Main D."/>
            <person name="Gilbert D."/>
            <person name="Parida L."/>
            <person name="Kuhn D.N."/>
        </authorList>
    </citation>
    <scope>NUCLEOTIDE SEQUENCE [LARGE SCALE GENOMIC DNA]</scope>
    <source>
        <strain evidence="2">cv. Matina 1-6</strain>
    </source>
</reference>
<dbReference type="EMBL" id="CM001882">
    <property type="protein sequence ID" value="EOY02472.1"/>
    <property type="molecule type" value="Genomic_DNA"/>
</dbReference>
<dbReference type="eggNOG" id="ENOG502S01N">
    <property type="taxonomic scope" value="Eukaryota"/>
</dbReference>
<keyword evidence="2" id="KW-1185">Reference proteome</keyword>
<proteinExistence type="predicted"/>
<accession>A0A061EC13</accession>
<dbReference type="OMA" id="MANARKF"/>
<dbReference type="AlphaFoldDB" id="A0A061EC13"/>
<dbReference type="InParanoid" id="A0A061EC13"/>
<dbReference type="EMBL" id="CM001882">
    <property type="protein sequence ID" value="EOY02471.1"/>
    <property type="molecule type" value="Genomic_DNA"/>
</dbReference>